<dbReference type="PROSITE" id="PS00636">
    <property type="entry name" value="DNAJ_1"/>
    <property type="match status" value="1"/>
</dbReference>
<evidence type="ECO:0000313" key="4">
    <source>
        <dbReference type="EMBL" id="QBM90454.1"/>
    </source>
</evidence>
<keyword evidence="5" id="KW-1185">Reference proteome</keyword>
<keyword evidence="2" id="KW-0812">Transmembrane</keyword>
<keyword evidence="2" id="KW-0472">Membrane</keyword>
<feature type="compositionally biased region" description="Polar residues" evidence="1">
    <location>
        <begin position="236"/>
        <end position="253"/>
    </location>
</feature>
<organism evidence="4 5">
    <name type="scientific">Metschnikowia aff. pulcherrima</name>
    <dbReference type="NCBI Taxonomy" id="2163413"/>
    <lineage>
        <taxon>Eukaryota</taxon>
        <taxon>Fungi</taxon>
        <taxon>Dikarya</taxon>
        <taxon>Ascomycota</taxon>
        <taxon>Saccharomycotina</taxon>
        <taxon>Pichiomycetes</taxon>
        <taxon>Metschnikowiaceae</taxon>
        <taxon>Metschnikowia</taxon>
    </lineage>
</organism>
<feature type="domain" description="J" evidence="3">
    <location>
        <begin position="25"/>
        <end position="95"/>
    </location>
</feature>
<dbReference type="PROSITE" id="PS50076">
    <property type="entry name" value="DNAJ_2"/>
    <property type="match status" value="1"/>
</dbReference>
<name>A0A4P6XWQ7_9ASCO</name>
<feature type="transmembrane region" description="Helical" evidence="2">
    <location>
        <begin position="273"/>
        <end position="294"/>
    </location>
</feature>
<dbReference type="Proteomes" id="UP000292447">
    <property type="component" value="Chromosome VI"/>
</dbReference>
<dbReference type="AlphaFoldDB" id="A0A4P6XWQ7"/>
<dbReference type="SUPFAM" id="SSF46565">
    <property type="entry name" value="Chaperone J-domain"/>
    <property type="match status" value="1"/>
</dbReference>
<dbReference type="STRING" id="2163413.A0A4P6XWQ7"/>
<evidence type="ECO:0000256" key="1">
    <source>
        <dbReference type="SAM" id="MobiDB-lite"/>
    </source>
</evidence>
<evidence type="ECO:0000259" key="3">
    <source>
        <dbReference type="PROSITE" id="PS50076"/>
    </source>
</evidence>
<protein>
    <submittedName>
        <fullName evidence="4">DnaJ domain-containing protein</fullName>
    </submittedName>
</protein>
<dbReference type="PANTHER" id="PTHR45286:SF1">
    <property type="entry name" value="CHAPERONE DNAJ-DOMAIN SUPERFAMILY PROTEIN"/>
    <property type="match status" value="1"/>
</dbReference>
<reference evidence="5" key="1">
    <citation type="submission" date="2019-03" db="EMBL/GenBank/DDBJ databases">
        <title>Snf2 controls pulcherriminic acid biosynthesis and connects pigmentation and antifungal activity of the yeast Metschnikowia pulcherrima.</title>
        <authorList>
            <person name="Gore-Lloyd D."/>
            <person name="Sumann I."/>
            <person name="Brachmann A.O."/>
            <person name="Schneeberger K."/>
            <person name="Ortiz-Merino R.A."/>
            <person name="Moreno-Beltran M."/>
            <person name="Schlaefli M."/>
            <person name="Kirner P."/>
            <person name="Santos Kron A."/>
            <person name="Wolfe K.H."/>
            <person name="Piel J."/>
            <person name="Ahrens C.H."/>
            <person name="Henk D."/>
            <person name="Freimoser F.M."/>
        </authorList>
    </citation>
    <scope>NUCLEOTIDE SEQUENCE [LARGE SCALE GENOMIC DNA]</scope>
    <source>
        <strain evidence="5">APC 1.2</strain>
    </source>
</reference>
<evidence type="ECO:0000256" key="2">
    <source>
        <dbReference type="SAM" id="Phobius"/>
    </source>
</evidence>
<dbReference type="Pfam" id="PF00226">
    <property type="entry name" value="DnaJ"/>
    <property type="match status" value="1"/>
</dbReference>
<dbReference type="EMBL" id="CP034461">
    <property type="protein sequence ID" value="QBM90454.1"/>
    <property type="molecule type" value="Genomic_DNA"/>
</dbReference>
<dbReference type="Gene3D" id="1.10.287.110">
    <property type="entry name" value="DnaJ domain"/>
    <property type="match status" value="1"/>
</dbReference>
<dbReference type="CDD" id="cd06257">
    <property type="entry name" value="DnaJ"/>
    <property type="match status" value="1"/>
</dbReference>
<dbReference type="InterPro" id="IPR001623">
    <property type="entry name" value="DnaJ_domain"/>
</dbReference>
<dbReference type="PRINTS" id="PR00625">
    <property type="entry name" value="JDOMAIN"/>
</dbReference>
<evidence type="ECO:0000313" key="5">
    <source>
        <dbReference type="Proteomes" id="UP000292447"/>
    </source>
</evidence>
<dbReference type="InterPro" id="IPR018253">
    <property type="entry name" value="DnaJ_domain_CS"/>
</dbReference>
<dbReference type="PANTHER" id="PTHR45286">
    <property type="entry name" value="CHAPERONE DNAJ-DOMAIN SUPERFAMILY PROTEIN"/>
    <property type="match status" value="1"/>
</dbReference>
<proteinExistence type="predicted"/>
<keyword evidence="2" id="KW-1133">Transmembrane helix</keyword>
<feature type="region of interest" description="Disordered" evidence="1">
    <location>
        <begin position="235"/>
        <end position="265"/>
    </location>
</feature>
<sequence>MLLLRGSKAMLPVNLKRLYSSAQLNLYQVLELLPQASTKEIKLQFKRLLKKFHPDLNIHLNDDEKEANSKRFVEMVLAYDTLKDKKKRKTYDATLLTSSGGRATMYSRRPSPTEWENEYYGDAKHYSRARASGSYTSHGYNFTRHRVRNFYKGNDGESGSRHFTGEHKNRGDRFDVPHFDYNEHLSKHLKFEQRIISKNLTEADKEAVLRQLAPDGDLSKVSEELLTKHLMRQATRESFAQPQPSTHRSTTPKNPYMYHGPQNADLSSHDSSAGFTAFMVAGGAGSAYLLYHLILG</sequence>
<accession>A0A4P6XWQ7</accession>
<dbReference type="InterPro" id="IPR036869">
    <property type="entry name" value="J_dom_sf"/>
</dbReference>
<dbReference type="SMART" id="SM00271">
    <property type="entry name" value="DnaJ"/>
    <property type="match status" value="1"/>
</dbReference>
<gene>
    <name evidence="4" type="primary">MPUL0F00350</name>
    <name evidence="4" type="ORF">METSCH_F00350</name>
</gene>